<dbReference type="PANTHER" id="PTHR11070:SF67">
    <property type="entry name" value="DNA 3'-5' HELICASE"/>
    <property type="match status" value="1"/>
</dbReference>
<dbReference type="OrthoDB" id="9810135at2"/>
<evidence type="ECO:0000313" key="12">
    <source>
        <dbReference type="EMBL" id="QAR32961.1"/>
    </source>
</evidence>
<gene>
    <name evidence="12" type="ORF">EP073_05925</name>
</gene>
<proteinExistence type="predicted"/>
<dbReference type="EC" id="5.6.2.4" evidence="7"/>
<dbReference type="GO" id="GO:0005829">
    <property type="term" value="C:cytosol"/>
    <property type="evidence" value="ECO:0007669"/>
    <property type="project" value="TreeGrafter"/>
</dbReference>
<feature type="domain" description="UvrD-like helicase ATP-binding" evidence="10">
    <location>
        <begin position="1"/>
        <end position="450"/>
    </location>
</feature>
<dbReference type="SUPFAM" id="SSF52980">
    <property type="entry name" value="Restriction endonuclease-like"/>
    <property type="match status" value="1"/>
</dbReference>
<dbReference type="Pfam" id="PF13361">
    <property type="entry name" value="UvrD_C"/>
    <property type="match status" value="2"/>
</dbReference>
<evidence type="ECO:0000256" key="1">
    <source>
        <dbReference type="ARBA" id="ARBA00022741"/>
    </source>
</evidence>
<dbReference type="InterPro" id="IPR011335">
    <property type="entry name" value="Restrct_endonuc-II-like"/>
</dbReference>
<comment type="catalytic activity">
    <reaction evidence="8">
        <text>ATP + H2O = ADP + phosphate + H(+)</text>
        <dbReference type="Rhea" id="RHEA:13065"/>
        <dbReference type="ChEBI" id="CHEBI:15377"/>
        <dbReference type="ChEBI" id="CHEBI:15378"/>
        <dbReference type="ChEBI" id="CHEBI:30616"/>
        <dbReference type="ChEBI" id="CHEBI:43474"/>
        <dbReference type="ChEBI" id="CHEBI:456216"/>
        <dbReference type="EC" id="5.6.2.4"/>
    </reaction>
</comment>
<feature type="domain" description="UvrD-like helicase C-terminal" evidence="11">
    <location>
        <begin position="451"/>
        <end position="686"/>
    </location>
</feature>
<dbReference type="GO" id="GO:0016787">
    <property type="term" value="F:hydrolase activity"/>
    <property type="evidence" value="ECO:0007669"/>
    <property type="project" value="UniProtKB-UniRule"/>
</dbReference>
<dbReference type="InterPro" id="IPR027417">
    <property type="entry name" value="P-loop_NTPase"/>
</dbReference>
<keyword evidence="5" id="KW-0413">Isomerase</keyword>
<dbReference type="KEGG" id="gtl:EP073_05925"/>
<evidence type="ECO:0000256" key="6">
    <source>
        <dbReference type="ARBA" id="ARBA00034617"/>
    </source>
</evidence>
<keyword evidence="1 9" id="KW-0547">Nucleotide-binding</keyword>
<dbReference type="SUPFAM" id="SSF52540">
    <property type="entry name" value="P-loop containing nucleoside triphosphate hydrolases"/>
    <property type="match status" value="1"/>
</dbReference>
<reference evidence="12 13" key="1">
    <citation type="submission" date="2019-01" db="EMBL/GenBank/DDBJ databases">
        <title>Geovibrio thiophilus DSM 11263, complete genome.</title>
        <authorList>
            <person name="Spring S."/>
            <person name="Bunk B."/>
            <person name="Sproer C."/>
        </authorList>
    </citation>
    <scope>NUCLEOTIDE SEQUENCE [LARGE SCALE GENOMIC DNA]</scope>
    <source>
        <strain evidence="12 13">DSM 11263</strain>
    </source>
</reference>
<name>A0A3R5UYK3_9BACT</name>
<feature type="binding site" evidence="9">
    <location>
        <begin position="14"/>
        <end position="21"/>
    </location>
    <ligand>
        <name>ATP</name>
        <dbReference type="ChEBI" id="CHEBI:30616"/>
    </ligand>
</feature>
<dbReference type="GO" id="GO:0043138">
    <property type="term" value="F:3'-5' DNA helicase activity"/>
    <property type="evidence" value="ECO:0007669"/>
    <property type="project" value="UniProtKB-EC"/>
</dbReference>
<keyword evidence="3 9" id="KW-0347">Helicase</keyword>
<evidence type="ECO:0000256" key="2">
    <source>
        <dbReference type="ARBA" id="ARBA00022801"/>
    </source>
</evidence>
<dbReference type="PROSITE" id="PS51198">
    <property type="entry name" value="UVRD_HELICASE_ATP_BIND"/>
    <property type="match status" value="1"/>
</dbReference>
<keyword evidence="2 9" id="KW-0378">Hydrolase</keyword>
<accession>A0A3R5UYK3</accession>
<organism evidence="12 13">
    <name type="scientific">Geovibrio thiophilus</name>
    <dbReference type="NCBI Taxonomy" id="139438"/>
    <lineage>
        <taxon>Bacteria</taxon>
        <taxon>Pseudomonadati</taxon>
        <taxon>Deferribacterota</taxon>
        <taxon>Deferribacteres</taxon>
        <taxon>Deferribacterales</taxon>
        <taxon>Geovibrionaceae</taxon>
        <taxon>Geovibrio</taxon>
    </lineage>
</organism>
<dbReference type="Gene3D" id="1.10.3170.10">
    <property type="entry name" value="Recbcd, chain B, domain 2"/>
    <property type="match status" value="1"/>
</dbReference>
<keyword evidence="13" id="KW-1185">Reference proteome</keyword>
<dbReference type="InterPro" id="IPR014017">
    <property type="entry name" value="DNA_helicase_UvrD-like_C"/>
</dbReference>
<evidence type="ECO:0000256" key="4">
    <source>
        <dbReference type="ARBA" id="ARBA00022840"/>
    </source>
</evidence>
<evidence type="ECO:0000259" key="10">
    <source>
        <dbReference type="PROSITE" id="PS51198"/>
    </source>
</evidence>
<evidence type="ECO:0000256" key="3">
    <source>
        <dbReference type="ARBA" id="ARBA00022806"/>
    </source>
</evidence>
<dbReference type="GO" id="GO:0000725">
    <property type="term" value="P:recombinational repair"/>
    <property type="evidence" value="ECO:0007669"/>
    <property type="project" value="TreeGrafter"/>
</dbReference>
<dbReference type="PANTHER" id="PTHR11070">
    <property type="entry name" value="UVRD / RECB / PCRA DNA HELICASE FAMILY MEMBER"/>
    <property type="match status" value="1"/>
</dbReference>
<dbReference type="RefSeq" id="WP_128466247.1">
    <property type="nucleotide sequence ID" value="NZ_CP035108.1"/>
</dbReference>
<dbReference type="Proteomes" id="UP000287502">
    <property type="component" value="Chromosome"/>
</dbReference>
<dbReference type="InterPro" id="IPR000212">
    <property type="entry name" value="DNA_helicase_UvrD/REP"/>
</dbReference>
<dbReference type="Gene3D" id="3.40.50.300">
    <property type="entry name" value="P-loop containing nucleotide triphosphate hydrolases"/>
    <property type="match status" value="3"/>
</dbReference>
<dbReference type="EMBL" id="CP035108">
    <property type="protein sequence ID" value="QAR32961.1"/>
    <property type="molecule type" value="Genomic_DNA"/>
</dbReference>
<evidence type="ECO:0000256" key="8">
    <source>
        <dbReference type="ARBA" id="ARBA00048988"/>
    </source>
</evidence>
<sequence length="985" mass="112607">MQNLDNRRNIALVASAGTGKTFNLSLRYINLLLNGAQMEQILCLTFTVKATAEMQERIIQVLNALADGSRADFKGEREILREHNNLTDEELEKKARPVRDYVLKNFSQMRIRTIDSFINRIISQFPFEANVRPGFSIIQDKEKEELEAEAFFRTYQIFAAETGDTLKNAARALEQTPKAMIDEIRKQQSNFENQLIGLPVLAEKYKTDSESFTALINSLNFYKQQSIDASRTFGAELLASKLNGKQKTQAEGLAATANLKKITDTALYAACDPVNGNFKTFDYDDKQRKAYYQVIENMGKYLETKGDLMIRLSVRFYTLFFAEVERLKKNRNVLTFADITMKAYRMLVENSIAEDTEYLYFRLDGRILHILIDEFQDTSLAQWKILEPLVQQALAGVGQQDAVKSFFYVGDPKQTLYRFRGGESRLFDTVTESYSDFITEHKLDTNYRSAKAVMDFANLLFGKLHDETFRYTEQKGNSDEKGHVSVEFIEKDSNEEYILGRVKDLLERGFRAADIAVLTETNSKADTCTEYLNENGIPARSETRQKLTDSAPFKIIMNVFNHIFYGDSLNAFAFRMTGPAVNSEEEAAKEGFCEKIQEELKEFAEKTNGMNGRAAFAMAVNEFFLAERFEGDPNFKKLCDISANVPVTANLPAFFEEFRRRAESENALSAGKSDAVTVMTIHKSKGLEFEAVIISDLEISVKPNANNSRMIFYSEDGSMLADSIIFNHGEKLNSFVSGGFTEAYRAEEKAAYHDRLNLLYVAVTRAKRELYIPVKEEPTANSLEQLLANSIEIPCVLGEKYKKSFAQQPEEKKRKTEKFVPRPVPEYPITEESTDFQGEIFGTALHEAIFLCVRFDEQEAEETARFTVIKHAPYLTDEDEKRIKYSLLMLYSEPFFKEITENAEIFRERSFSDESGIKTVDFYSVKDQAVYCLDFKTGSITAKMTAEYTEQINGYADILSRLYRKPVKKYLVNFVSGRLEWIEIN</sequence>
<dbReference type="PROSITE" id="PS51217">
    <property type="entry name" value="UVRD_HELICASE_CTER"/>
    <property type="match status" value="1"/>
</dbReference>
<dbReference type="GO" id="GO:0005524">
    <property type="term" value="F:ATP binding"/>
    <property type="evidence" value="ECO:0007669"/>
    <property type="project" value="UniProtKB-UniRule"/>
</dbReference>
<dbReference type="GO" id="GO:0003677">
    <property type="term" value="F:DNA binding"/>
    <property type="evidence" value="ECO:0007669"/>
    <property type="project" value="InterPro"/>
</dbReference>
<dbReference type="InterPro" id="IPR014016">
    <property type="entry name" value="UvrD-like_ATP-bd"/>
</dbReference>
<evidence type="ECO:0000256" key="7">
    <source>
        <dbReference type="ARBA" id="ARBA00034808"/>
    </source>
</evidence>
<dbReference type="Pfam" id="PF00580">
    <property type="entry name" value="UvrD-helicase"/>
    <property type="match status" value="1"/>
</dbReference>
<evidence type="ECO:0000313" key="13">
    <source>
        <dbReference type="Proteomes" id="UP000287502"/>
    </source>
</evidence>
<comment type="catalytic activity">
    <reaction evidence="6">
        <text>Couples ATP hydrolysis with the unwinding of duplex DNA by translocating in the 3'-5' direction.</text>
        <dbReference type="EC" id="5.6.2.4"/>
    </reaction>
</comment>
<evidence type="ECO:0000259" key="11">
    <source>
        <dbReference type="PROSITE" id="PS51217"/>
    </source>
</evidence>
<keyword evidence="4 9" id="KW-0067">ATP-binding</keyword>
<dbReference type="AlphaFoldDB" id="A0A3R5UYK3"/>
<protein>
    <recommendedName>
        <fullName evidence="7">DNA 3'-5' helicase</fullName>
        <ecNumber evidence="7">5.6.2.4</ecNumber>
    </recommendedName>
</protein>
<evidence type="ECO:0000256" key="5">
    <source>
        <dbReference type="ARBA" id="ARBA00023235"/>
    </source>
</evidence>
<evidence type="ECO:0000256" key="9">
    <source>
        <dbReference type="PROSITE-ProRule" id="PRU00560"/>
    </source>
</evidence>